<reference evidence="2" key="1">
    <citation type="submission" date="2021-04" db="EMBL/GenBank/DDBJ databases">
        <title>Oceanospirillales bacteria with DddD are important DMSP degraders in coastal seawater.</title>
        <authorList>
            <person name="Liu J."/>
        </authorList>
    </citation>
    <scope>NUCLEOTIDE SEQUENCE</scope>
    <source>
        <strain evidence="2">GY6</strain>
    </source>
</reference>
<accession>A0ABY5GXF1</accession>
<feature type="transmembrane region" description="Helical" evidence="1">
    <location>
        <begin position="6"/>
        <end position="32"/>
    </location>
</feature>
<protein>
    <submittedName>
        <fullName evidence="2">DedA family protein</fullName>
    </submittedName>
</protein>
<gene>
    <name evidence="2" type="ORF">KDX31_05470</name>
</gene>
<sequence length="139" mass="15332">MTDPGLWGLFLSSFIASTLMPGGSEILLGYLLTQPEYQPQVLLLVASVGNSLGGIVTFAMGWWIAIRWPVPQPEKRGQRRALSIIQRFGPAALFLSWLPVIGDPLCFAAGWLRCHLLLSLMLIAVGKTLRYSLIVYAFN</sequence>
<evidence type="ECO:0000313" key="3">
    <source>
        <dbReference type="Proteomes" id="UP001059950"/>
    </source>
</evidence>
<feature type="transmembrane region" description="Helical" evidence="1">
    <location>
        <begin position="114"/>
        <end position="138"/>
    </location>
</feature>
<dbReference type="PANTHER" id="PTHR42709:SF4">
    <property type="entry name" value="INNER MEMBRANE PROTEIN YQAA"/>
    <property type="match status" value="1"/>
</dbReference>
<proteinExistence type="predicted"/>
<dbReference type="Proteomes" id="UP001059950">
    <property type="component" value="Chromosome"/>
</dbReference>
<keyword evidence="1" id="KW-1133">Transmembrane helix</keyword>
<dbReference type="PANTHER" id="PTHR42709">
    <property type="entry name" value="ALKALINE PHOSPHATASE LIKE PROTEIN"/>
    <property type="match status" value="1"/>
</dbReference>
<organism evidence="2 3">
    <name type="scientific">Amphritea atlantica</name>
    <dbReference type="NCBI Taxonomy" id="355243"/>
    <lineage>
        <taxon>Bacteria</taxon>
        <taxon>Pseudomonadati</taxon>
        <taxon>Pseudomonadota</taxon>
        <taxon>Gammaproteobacteria</taxon>
        <taxon>Oceanospirillales</taxon>
        <taxon>Oceanospirillaceae</taxon>
        <taxon>Amphritea</taxon>
    </lineage>
</organism>
<keyword evidence="1" id="KW-0472">Membrane</keyword>
<name>A0ABY5GXF1_9GAMM</name>
<feature type="transmembrane region" description="Helical" evidence="1">
    <location>
        <begin position="84"/>
        <end position="102"/>
    </location>
</feature>
<dbReference type="InterPro" id="IPR051311">
    <property type="entry name" value="DedA_domain"/>
</dbReference>
<evidence type="ECO:0000256" key="1">
    <source>
        <dbReference type="SAM" id="Phobius"/>
    </source>
</evidence>
<keyword evidence="1" id="KW-0812">Transmembrane</keyword>
<dbReference type="EMBL" id="CP073344">
    <property type="protein sequence ID" value="UTW04454.1"/>
    <property type="molecule type" value="Genomic_DNA"/>
</dbReference>
<keyword evidence="3" id="KW-1185">Reference proteome</keyword>
<evidence type="ECO:0000313" key="2">
    <source>
        <dbReference type="EMBL" id="UTW04454.1"/>
    </source>
</evidence>
<feature type="transmembrane region" description="Helical" evidence="1">
    <location>
        <begin position="41"/>
        <end position="64"/>
    </location>
</feature>